<dbReference type="Proteomes" id="UP000026960">
    <property type="component" value="Chromosome 11"/>
</dbReference>
<accession>A0A0D3HPU1</accession>
<proteinExistence type="inferred from homology"/>
<dbReference type="InterPro" id="IPR041118">
    <property type="entry name" value="Rx_N"/>
</dbReference>
<evidence type="ECO:0000256" key="2">
    <source>
        <dbReference type="ARBA" id="ARBA00022614"/>
    </source>
</evidence>
<dbReference type="PaxDb" id="65489-OBART11G22450.1"/>
<keyword evidence="3" id="KW-0677">Repeat</keyword>
<feature type="domain" description="Disease resistance N-terminal" evidence="6">
    <location>
        <begin position="27"/>
        <end position="70"/>
    </location>
</feature>
<evidence type="ECO:0000259" key="6">
    <source>
        <dbReference type="Pfam" id="PF18052"/>
    </source>
</evidence>
<dbReference type="Gene3D" id="1.20.5.4130">
    <property type="match status" value="1"/>
</dbReference>
<keyword evidence="5" id="KW-0611">Plant defense</keyword>
<keyword evidence="2" id="KW-0433">Leucine-rich repeat</keyword>
<evidence type="ECO:0000256" key="1">
    <source>
        <dbReference type="ARBA" id="ARBA00008894"/>
    </source>
</evidence>
<dbReference type="EnsemblPlants" id="OBART11G22450.1">
    <property type="protein sequence ID" value="OBART11G22450.1"/>
    <property type="gene ID" value="OBART11G22450"/>
</dbReference>
<keyword evidence="4" id="KW-0547">Nucleotide-binding</keyword>
<evidence type="ECO:0000313" key="7">
    <source>
        <dbReference type="EnsemblPlants" id="OBART11G22450.1"/>
    </source>
</evidence>
<dbReference type="AlphaFoldDB" id="A0A0D3HPU1"/>
<dbReference type="Pfam" id="PF18052">
    <property type="entry name" value="Rx_N"/>
    <property type="match status" value="1"/>
</dbReference>
<dbReference type="GO" id="GO:0000166">
    <property type="term" value="F:nucleotide binding"/>
    <property type="evidence" value="ECO:0007669"/>
    <property type="project" value="UniProtKB-KW"/>
</dbReference>
<organism evidence="7">
    <name type="scientific">Oryza barthii</name>
    <dbReference type="NCBI Taxonomy" id="65489"/>
    <lineage>
        <taxon>Eukaryota</taxon>
        <taxon>Viridiplantae</taxon>
        <taxon>Streptophyta</taxon>
        <taxon>Embryophyta</taxon>
        <taxon>Tracheophyta</taxon>
        <taxon>Spermatophyta</taxon>
        <taxon>Magnoliopsida</taxon>
        <taxon>Liliopsida</taxon>
        <taxon>Poales</taxon>
        <taxon>Poaceae</taxon>
        <taxon>BOP clade</taxon>
        <taxon>Oryzoideae</taxon>
        <taxon>Oryzeae</taxon>
        <taxon>Oryzinae</taxon>
        <taxon>Oryza</taxon>
    </lineage>
</organism>
<dbReference type="Gramene" id="OBART11G22450.1">
    <property type="protein sequence ID" value="OBART11G22450.1"/>
    <property type="gene ID" value="OBART11G22450"/>
</dbReference>
<dbReference type="GO" id="GO:0006952">
    <property type="term" value="P:defense response"/>
    <property type="evidence" value="ECO:0007669"/>
    <property type="project" value="UniProtKB-KW"/>
</dbReference>
<evidence type="ECO:0000256" key="5">
    <source>
        <dbReference type="ARBA" id="ARBA00022821"/>
    </source>
</evidence>
<protein>
    <recommendedName>
        <fullName evidence="6">Disease resistance N-terminal domain-containing protein</fullName>
    </recommendedName>
</protein>
<dbReference type="HOGENOM" id="CLU_1952080_0_0_1"/>
<evidence type="ECO:0000256" key="4">
    <source>
        <dbReference type="ARBA" id="ARBA00022741"/>
    </source>
</evidence>
<reference evidence="7" key="2">
    <citation type="submission" date="2015-03" db="UniProtKB">
        <authorList>
            <consortium name="EnsemblPlants"/>
        </authorList>
    </citation>
    <scope>IDENTIFICATION</scope>
</reference>
<keyword evidence="8" id="KW-1185">Reference proteome</keyword>
<sequence>MPKLFGHFGCLMQDTLPSVDVNTSPLQGIITEEAILILGVEEELRKLQKRMKQIQCFISDAERRGMEDSAAFGPCLPKTGPNLGRLVFARVQRLGLAVRCGPSTRTAGPTIEPARFTCASTWVECGPKG</sequence>
<evidence type="ECO:0000256" key="3">
    <source>
        <dbReference type="ARBA" id="ARBA00022737"/>
    </source>
</evidence>
<reference evidence="7" key="1">
    <citation type="journal article" date="2009" name="Rice">
        <title>De Novo Next Generation Sequencing of Plant Genomes.</title>
        <authorList>
            <person name="Rounsley S."/>
            <person name="Marri P.R."/>
            <person name="Yu Y."/>
            <person name="He R."/>
            <person name="Sisneros N."/>
            <person name="Goicoechea J.L."/>
            <person name="Lee S.J."/>
            <person name="Angelova A."/>
            <person name="Kudrna D."/>
            <person name="Luo M."/>
            <person name="Affourtit J."/>
            <person name="Desany B."/>
            <person name="Knight J."/>
            <person name="Niazi F."/>
            <person name="Egholm M."/>
            <person name="Wing R.A."/>
        </authorList>
    </citation>
    <scope>NUCLEOTIDE SEQUENCE [LARGE SCALE GENOMIC DNA]</scope>
    <source>
        <strain evidence="7">cv. IRGC 105608</strain>
    </source>
</reference>
<evidence type="ECO:0000313" key="8">
    <source>
        <dbReference type="Proteomes" id="UP000026960"/>
    </source>
</evidence>
<name>A0A0D3HPU1_9ORYZ</name>
<comment type="similarity">
    <text evidence="1">Belongs to the disease resistance NB-LRR family.</text>
</comment>